<accession>A0ABR3JTG1</accession>
<evidence type="ECO:0000256" key="1">
    <source>
        <dbReference type="SAM" id="MobiDB-lite"/>
    </source>
</evidence>
<protein>
    <submittedName>
        <fullName evidence="2">Uncharacterized protein</fullName>
    </submittedName>
</protein>
<feature type="compositionally biased region" description="Acidic residues" evidence="1">
    <location>
        <begin position="1"/>
        <end position="12"/>
    </location>
</feature>
<comment type="caution">
    <text evidence="2">The sequence shown here is derived from an EMBL/GenBank/DDBJ whole genome shotgun (WGS) entry which is preliminary data.</text>
</comment>
<feature type="region of interest" description="Disordered" evidence="1">
    <location>
        <begin position="1"/>
        <end position="39"/>
    </location>
</feature>
<keyword evidence="3" id="KW-1185">Reference proteome</keyword>
<name>A0ABR3JTG1_9AGAR</name>
<reference evidence="3" key="1">
    <citation type="submission" date="2024-06" db="EMBL/GenBank/DDBJ databases">
        <title>Multi-omics analyses provide insights into the biosynthesis of the anticancer antibiotic pleurotin in Hohenbuehelia grisea.</title>
        <authorList>
            <person name="Weaver J.A."/>
            <person name="Alberti F."/>
        </authorList>
    </citation>
    <scope>NUCLEOTIDE SEQUENCE [LARGE SCALE GENOMIC DNA]</scope>
    <source>
        <strain evidence="3">T-177</strain>
    </source>
</reference>
<sequence>MAENDANEESAETGELNGANASSGAPEPEEEEDESAMKKALTRNWAKGERLTFLTAHIGPYREACLRGCAKGREYLENVVNEYFKRFHWRLPLKQDPSPDDTYDHDEALSSQDKKKKGNLIAQMKISIPNWIQYRAQKTDTTLQNLNKASSSDPFAILLGNLTGLGTKPDKLRCGWQQWLKQEFDSYRDEFDKLFKASGLPASKRASERNKFAME</sequence>
<gene>
    <name evidence="2" type="ORF">HGRIS_014197</name>
</gene>
<evidence type="ECO:0000313" key="3">
    <source>
        <dbReference type="Proteomes" id="UP001556367"/>
    </source>
</evidence>
<proteinExistence type="predicted"/>
<dbReference type="Proteomes" id="UP001556367">
    <property type="component" value="Unassembled WGS sequence"/>
</dbReference>
<organism evidence="2 3">
    <name type="scientific">Hohenbuehelia grisea</name>
    <dbReference type="NCBI Taxonomy" id="104357"/>
    <lineage>
        <taxon>Eukaryota</taxon>
        <taxon>Fungi</taxon>
        <taxon>Dikarya</taxon>
        <taxon>Basidiomycota</taxon>
        <taxon>Agaricomycotina</taxon>
        <taxon>Agaricomycetes</taxon>
        <taxon>Agaricomycetidae</taxon>
        <taxon>Agaricales</taxon>
        <taxon>Pleurotineae</taxon>
        <taxon>Pleurotaceae</taxon>
        <taxon>Hohenbuehelia</taxon>
    </lineage>
</organism>
<evidence type="ECO:0000313" key="2">
    <source>
        <dbReference type="EMBL" id="KAL0958881.1"/>
    </source>
</evidence>
<dbReference type="EMBL" id="JASNQZ010000003">
    <property type="protein sequence ID" value="KAL0958881.1"/>
    <property type="molecule type" value="Genomic_DNA"/>
</dbReference>